<organism evidence="2 3">
    <name type="scientific">Purpureocillium lilacinum</name>
    <name type="common">Paecilomyces lilacinus</name>
    <dbReference type="NCBI Taxonomy" id="33203"/>
    <lineage>
        <taxon>Eukaryota</taxon>
        <taxon>Fungi</taxon>
        <taxon>Dikarya</taxon>
        <taxon>Ascomycota</taxon>
        <taxon>Pezizomycotina</taxon>
        <taxon>Sordariomycetes</taxon>
        <taxon>Hypocreomycetidae</taxon>
        <taxon>Hypocreales</taxon>
        <taxon>Ophiocordycipitaceae</taxon>
        <taxon>Purpureocillium</taxon>
    </lineage>
</organism>
<dbReference type="AlphaFoldDB" id="A0A179FJR2"/>
<protein>
    <submittedName>
        <fullName evidence="2">Uncharacterized protein</fullName>
    </submittedName>
</protein>
<proteinExistence type="predicted"/>
<name>A0A179FJR2_PURLI</name>
<comment type="caution">
    <text evidence="2">The sequence shown here is derived from an EMBL/GenBank/DDBJ whole genome shotgun (WGS) entry which is preliminary data.</text>
</comment>
<accession>A0A179FJR2</accession>
<evidence type="ECO:0000313" key="3">
    <source>
        <dbReference type="Proteomes" id="UP000078240"/>
    </source>
</evidence>
<feature type="region of interest" description="Disordered" evidence="1">
    <location>
        <begin position="36"/>
        <end position="61"/>
    </location>
</feature>
<evidence type="ECO:0000256" key="1">
    <source>
        <dbReference type="SAM" id="MobiDB-lite"/>
    </source>
</evidence>
<dbReference type="Proteomes" id="UP000078240">
    <property type="component" value="Unassembled WGS sequence"/>
</dbReference>
<sequence>MWHGSQSNIQGEQICTRQLTFKHAVWTGQFSTINSHDMSPKVVDPHKVASPGMNQPPCIQC</sequence>
<reference evidence="2 3" key="1">
    <citation type="submission" date="2016-01" db="EMBL/GenBank/DDBJ databases">
        <title>Biosynthesis of antibiotic leucinostatins and their inhibition on Phytophthora in bio-control Purpureocillium lilacinum.</title>
        <authorList>
            <person name="Wang G."/>
            <person name="Liu Z."/>
            <person name="Lin R."/>
            <person name="Li E."/>
            <person name="Mao Z."/>
            <person name="Ling J."/>
            <person name="Yin W."/>
            <person name="Xie B."/>
        </authorList>
    </citation>
    <scope>NUCLEOTIDE SEQUENCE [LARGE SCALE GENOMIC DNA]</scope>
    <source>
        <strain evidence="2">PLBJ-1</strain>
    </source>
</reference>
<evidence type="ECO:0000313" key="2">
    <source>
        <dbReference type="EMBL" id="OAQ65558.1"/>
    </source>
</evidence>
<gene>
    <name evidence="2" type="ORF">VFPBJ_11188</name>
</gene>
<dbReference type="EMBL" id="LSBH01000015">
    <property type="protein sequence ID" value="OAQ65558.1"/>
    <property type="molecule type" value="Genomic_DNA"/>
</dbReference>